<dbReference type="Proteomes" id="UP001558613">
    <property type="component" value="Unassembled WGS sequence"/>
</dbReference>
<evidence type="ECO:0000313" key="1">
    <source>
        <dbReference type="EMBL" id="KAL1256165.1"/>
    </source>
</evidence>
<comment type="caution">
    <text evidence="1">The sequence shown here is derived from an EMBL/GenBank/DDBJ whole genome shotgun (WGS) entry which is preliminary data.</text>
</comment>
<dbReference type="PANTHER" id="PTHR16234">
    <property type="entry name" value="SIMILAR TO HYPOTHETICAL PROTEIN FLJ20508"/>
    <property type="match status" value="1"/>
</dbReference>
<organism evidence="1 2">
    <name type="scientific">Cirrhinus molitorella</name>
    <name type="common">mud carp</name>
    <dbReference type="NCBI Taxonomy" id="172907"/>
    <lineage>
        <taxon>Eukaryota</taxon>
        <taxon>Metazoa</taxon>
        <taxon>Chordata</taxon>
        <taxon>Craniata</taxon>
        <taxon>Vertebrata</taxon>
        <taxon>Euteleostomi</taxon>
        <taxon>Actinopterygii</taxon>
        <taxon>Neopterygii</taxon>
        <taxon>Teleostei</taxon>
        <taxon>Ostariophysi</taxon>
        <taxon>Cypriniformes</taxon>
        <taxon>Cyprinidae</taxon>
        <taxon>Labeoninae</taxon>
        <taxon>Labeonini</taxon>
        <taxon>Cirrhinus</taxon>
    </lineage>
</organism>
<accession>A0ABR3LV18</accession>
<dbReference type="EMBL" id="JAYMGO010000019">
    <property type="protein sequence ID" value="KAL1256165.1"/>
    <property type="molecule type" value="Genomic_DNA"/>
</dbReference>
<name>A0ABR3LV18_9TELE</name>
<proteinExistence type="predicted"/>
<dbReference type="InterPro" id="IPR029159">
    <property type="entry name" value="CA109-like"/>
</dbReference>
<reference evidence="1 2" key="1">
    <citation type="submission" date="2023-09" db="EMBL/GenBank/DDBJ databases">
        <authorList>
            <person name="Wang M."/>
        </authorList>
    </citation>
    <scope>NUCLEOTIDE SEQUENCE [LARGE SCALE GENOMIC DNA]</scope>
    <source>
        <strain evidence="1">GT-2023</strain>
        <tissue evidence="1">Liver</tissue>
    </source>
</reference>
<gene>
    <name evidence="1" type="ORF">QQF64_014226</name>
</gene>
<dbReference type="PANTHER" id="PTHR16234:SF5">
    <property type="entry name" value="AFG2-INTERACTING RIBOSOME MATURATION FACTOR"/>
    <property type="match status" value="1"/>
</dbReference>
<dbReference type="Pfam" id="PF15011">
    <property type="entry name" value="CA109-like"/>
    <property type="match status" value="1"/>
</dbReference>
<keyword evidence="2" id="KW-1185">Reference proteome</keyword>
<sequence>MGSLGNLAMQLKALKNIQLANTPLASFVSLDERLHYKLSLAVDAVLAKLAGKMDALQKVRDAISQQVSAVFQFYEKNTDTLDIKTCVSRSAICPSISDMLEWLQAADRYYRLQLVQRRNLLQTLTPNDLTLMEMAPKRWESLHSASGEQRITDALCQVSFFMETE</sequence>
<evidence type="ECO:0000313" key="2">
    <source>
        <dbReference type="Proteomes" id="UP001558613"/>
    </source>
</evidence>
<protein>
    <submittedName>
        <fullName evidence="1">Uncharacterized protein</fullName>
    </submittedName>
</protein>